<gene>
    <name evidence="2" type="ORF">D3093_33585</name>
</gene>
<organism evidence="2 3">
    <name type="scientific">Azospirillum argentinense</name>
    <dbReference type="NCBI Taxonomy" id="2970906"/>
    <lineage>
        <taxon>Bacteria</taxon>
        <taxon>Pseudomonadati</taxon>
        <taxon>Pseudomonadota</taxon>
        <taxon>Alphaproteobacteria</taxon>
        <taxon>Rhodospirillales</taxon>
        <taxon>Azospirillaceae</taxon>
        <taxon>Azospirillum</taxon>
    </lineage>
</organism>
<sequence>MSLNLQSALRAALLERAGIAAGAQRRGLRPCVVKSIGAGRRTRASVARLVDYIARADRLAPEDFAAEQKAALADGAAIRPGDAVAVFDEWSRPVPPQEIDAVLASWPSMEGPDDHRVRARHLVFTVPVDHPADAPRVEIAVASAIRETLAVWDNTVLWALHTDHADHPHVHAVIGTPPDAPLRLDRDGLVLDTLRAALARNARASGFDVSAERRCDRPDAEPPLMKELDNLQRRVPNWTAAWGSGYIERARAGRDDHPVDPMAAARSRDAMAAEDPKLAAWYAAHRPLAFGNPGELSWEAARASATDAKALRDRAARRHGLAVLADTVDRTFPAGDADHLVHAIRARVERMAAAMPPERAGTPSQPRRERRDGRVR</sequence>
<proteinExistence type="predicted"/>
<dbReference type="Proteomes" id="UP000298595">
    <property type="component" value="Plasmid p5"/>
</dbReference>
<feature type="region of interest" description="Disordered" evidence="1">
    <location>
        <begin position="352"/>
        <end position="376"/>
    </location>
</feature>
<name>A0A4D8PXN0_9PROT</name>
<accession>A0A4D8PXN0</accession>
<geneLocation type="plasmid" evidence="2 3">
    <name>p5</name>
</geneLocation>
<feature type="compositionally biased region" description="Basic and acidic residues" evidence="1">
    <location>
        <begin position="366"/>
        <end position="376"/>
    </location>
</feature>
<dbReference type="AlphaFoldDB" id="A0A4D8PXN0"/>
<dbReference type="RefSeq" id="WP_137118896.1">
    <property type="nucleotide sequence ID" value="NZ_CP032326.1"/>
</dbReference>
<dbReference type="KEGG" id="aare:D3093_33585"/>
<dbReference type="EMBL" id="CP032326">
    <property type="protein sequence ID" value="QCO00186.1"/>
    <property type="molecule type" value="Genomic_DNA"/>
</dbReference>
<evidence type="ECO:0000313" key="3">
    <source>
        <dbReference type="Proteomes" id="UP000298595"/>
    </source>
</evidence>
<evidence type="ECO:0000313" key="2">
    <source>
        <dbReference type="EMBL" id="QCO00186.1"/>
    </source>
</evidence>
<reference evidence="2 3" key="1">
    <citation type="submission" date="2018-09" db="EMBL/GenBank/DDBJ databases">
        <title>Whole genome based analysis of evolution and adaptive divergence in Indian and Brazilian strains of Azospirillum brasilense.</title>
        <authorList>
            <person name="Singh C."/>
            <person name="Tripathi A.K."/>
        </authorList>
    </citation>
    <scope>NUCLEOTIDE SEQUENCE [LARGE SCALE GENOMIC DNA]</scope>
    <source>
        <strain evidence="2 3">MTCC4035</strain>
        <plasmid evidence="2 3">p5</plasmid>
    </source>
</reference>
<protein>
    <submittedName>
        <fullName evidence="2">Uncharacterized protein</fullName>
    </submittedName>
</protein>
<keyword evidence="2" id="KW-0614">Plasmid</keyword>
<evidence type="ECO:0000256" key="1">
    <source>
        <dbReference type="SAM" id="MobiDB-lite"/>
    </source>
</evidence>